<dbReference type="CDD" id="cd13120">
    <property type="entry name" value="BF2867_like_N"/>
    <property type="match status" value="1"/>
</dbReference>
<dbReference type="EMBL" id="JACSPQ010000013">
    <property type="protein sequence ID" value="MBD8002722.1"/>
    <property type="molecule type" value="Genomic_DNA"/>
</dbReference>
<dbReference type="Proteomes" id="UP000616346">
    <property type="component" value="Unassembled WGS sequence"/>
</dbReference>
<proteinExistence type="predicted"/>
<accession>A0ABR8VDI1</accession>
<evidence type="ECO:0000313" key="1">
    <source>
        <dbReference type="EMBL" id="MBD8002722.1"/>
    </source>
</evidence>
<dbReference type="Gene3D" id="2.60.40.2620">
    <property type="entry name" value="Fimbrillin-like"/>
    <property type="match status" value="1"/>
</dbReference>
<name>A0ABR8VDI1_9BACT</name>
<sequence>MTDCMNNLIKHYFFSLVFLGSCFMISCTDDDEMIRVSDSIRFISDVQNTWFSVGTRGTTEDTHPSASLLKTDGMNLLYLHTLYTDSIEPLSANNTIPSTRATPVNVGNMYETFGVSAYSYTGEWSGTQTPNYMYDVLVSKTGGSWMPSSSNYWPGSAYKMKFFAYAPKGNEAYRLSGREASGVSTITCTIPDDVTNQQDLLVAASDELPGNSNTSVALTFRHALTAVRFVCGSDMKAGTIKSVTLKEVNSTGTYNFGTHTWSGIGAVKDFSQTLGKASSGTPDEAITTEAQTFMMVPQTLPDGAVIEVVFNDGTEHTLTGNIGKQVWPMGKTVTYKISTTSVNWDYVLTVNGPADFTYAGETKTYRVTSYRQNSQGKKEPVEWKSQFSTDDGKTWSDARPDWLTAFTASGVGSTTAASLNATVDAQTGTTDSPHTRILREQRVGQGTEKAPYNLANGQGGPAIENTANCYVIDAPGYYSFPLVYGNAIKNGATNSSAYSSAAPSSPNILNPLINHAGAGITGPYLTYNGCVPAKAELVWQDAPSLVSEIKYNAGSNGGNISFKVDQNTIQQGNAVIAVKDASGDVLWSWHIWVTDEDVDNVIEVTNYQNVEYSFMPVPLGWCDGETVTYEARNCKVRFTAGEQTSDIVVSQKSSIVTIGGNHPYYQWGRKDPFRPSNGVNGNKIWYDANGTSSANNVKVESFSYGAECIRNYILKPDIMQKNKEGDNAYYNLWDADNNTYSTNDNQVVKTIYDPCPVGFKLPASNAFTGFTATGSSSSTAYPANGTWDSTRNGWNFYAQANRTGQQIFFPASGARNYIDGKVSLINSDGLYWSTGPYNQISGWRLNFRSSYVNPLGNYYRSAGYGLRPVQE</sequence>
<gene>
    <name evidence="1" type="ORF">H9626_10950</name>
</gene>
<dbReference type="CDD" id="cd13121">
    <property type="entry name" value="BF2867_like_C"/>
    <property type="match status" value="1"/>
</dbReference>
<reference evidence="1 2" key="1">
    <citation type="submission" date="2020-08" db="EMBL/GenBank/DDBJ databases">
        <title>A Genomic Blueprint of the Chicken Gut Microbiome.</title>
        <authorList>
            <person name="Gilroy R."/>
            <person name="Ravi A."/>
            <person name="Getino M."/>
            <person name="Pursley I."/>
            <person name="Horton D.L."/>
            <person name="Alikhan N.-F."/>
            <person name="Baker D."/>
            <person name="Gharbi K."/>
            <person name="Hall N."/>
            <person name="Watson M."/>
            <person name="Adriaenssens E.M."/>
            <person name="Foster-Nyarko E."/>
            <person name="Jarju S."/>
            <person name="Secka A."/>
            <person name="Antonio M."/>
            <person name="Oren A."/>
            <person name="Chaudhuri R."/>
            <person name="La Ragione R.M."/>
            <person name="Hildebrand F."/>
            <person name="Pallen M.J."/>
        </authorList>
    </citation>
    <scope>NUCLEOTIDE SEQUENCE [LARGE SCALE GENOMIC DNA]</scope>
    <source>
        <strain evidence="1 2">Sa1YUN3</strain>
    </source>
</reference>
<dbReference type="InterPro" id="IPR042278">
    <property type="entry name" value="Mfa-like_1_N"/>
</dbReference>
<protein>
    <submittedName>
        <fullName evidence="1">Fimbrillin family protein</fullName>
    </submittedName>
</protein>
<comment type="caution">
    <text evidence="1">The sequence shown here is derived from an EMBL/GenBank/DDBJ whole genome shotgun (WGS) entry which is preliminary data.</text>
</comment>
<organism evidence="1 2">
    <name type="scientific">Phocaeicola faecium</name>
    <dbReference type="NCBI Taxonomy" id="2762213"/>
    <lineage>
        <taxon>Bacteria</taxon>
        <taxon>Pseudomonadati</taxon>
        <taxon>Bacteroidota</taxon>
        <taxon>Bacteroidia</taxon>
        <taxon>Bacteroidales</taxon>
        <taxon>Bacteroidaceae</taxon>
        <taxon>Phocaeicola</taxon>
    </lineage>
</organism>
<keyword evidence="2" id="KW-1185">Reference proteome</keyword>
<evidence type="ECO:0000313" key="2">
    <source>
        <dbReference type="Proteomes" id="UP000616346"/>
    </source>
</evidence>